<dbReference type="GO" id="GO:0030170">
    <property type="term" value="F:pyridoxal phosphate binding"/>
    <property type="evidence" value="ECO:0007669"/>
    <property type="project" value="InterPro"/>
</dbReference>
<keyword evidence="2 7" id="KW-0032">Aminotransferase</keyword>
<comment type="cofactor">
    <cofactor evidence="1 5">
        <name>pyridoxal 5'-phosphate</name>
        <dbReference type="ChEBI" id="CHEBI:597326"/>
    </cofactor>
</comment>
<evidence type="ECO:0000256" key="4">
    <source>
        <dbReference type="ARBA" id="ARBA00022898"/>
    </source>
</evidence>
<dbReference type="InterPro" id="IPR015424">
    <property type="entry name" value="PyrdxlP-dep_Trfase"/>
</dbReference>
<dbReference type="GO" id="GO:0008483">
    <property type="term" value="F:transaminase activity"/>
    <property type="evidence" value="ECO:0007669"/>
    <property type="project" value="UniProtKB-KW"/>
</dbReference>
<organism evidence="7 8">
    <name type="scientific">Streptomyces shenzhenensis</name>
    <dbReference type="NCBI Taxonomy" id="943815"/>
    <lineage>
        <taxon>Bacteria</taxon>
        <taxon>Bacillati</taxon>
        <taxon>Actinomycetota</taxon>
        <taxon>Actinomycetes</taxon>
        <taxon>Kitasatosporales</taxon>
        <taxon>Streptomycetaceae</taxon>
        <taxon>Streptomyces</taxon>
    </lineage>
</organism>
<accession>A0A3M0I5D2</accession>
<dbReference type="PANTHER" id="PTHR43643:SF3">
    <property type="entry name" value="HISTIDINOL-PHOSPHATE AMINOTRANSFERASE"/>
    <property type="match status" value="1"/>
</dbReference>
<dbReference type="OrthoDB" id="9809616at2"/>
<comment type="caution">
    <text evidence="7">The sequence shown here is derived from an EMBL/GenBank/DDBJ whole genome shotgun (WGS) entry which is preliminary data.</text>
</comment>
<feature type="domain" description="Aminotransferase class I/classII large" evidence="6">
    <location>
        <begin position="32"/>
        <end position="345"/>
    </location>
</feature>
<dbReference type="InterPro" id="IPR024892">
    <property type="entry name" value="ArAT"/>
</dbReference>
<dbReference type="InterPro" id="IPR004839">
    <property type="entry name" value="Aminotransferase_I/II_large"/>
</dbReference>
<evidence type="ECO:0000259" key="6">
    <source>
        <dbReference type="Pfam" id="PF00155"/>
    </source>
</evidence>
<dbReference type="NCBIfam" id="NF002878">
    <property type="entry name" value="PRK03321.1"/>
    <property type="match status" value="1"/>
</dbReference>
<dbReference type="EMBL" id="PENI01000016">
    <property type="protein sequence ID" value="RMB83518.1"/>
    <property type="molecule type" value="Genomic_DNA"/>
</dbReference>
<reference evidence="7 8" key="1">
    <citation type="submission" date="2017-11" db="EMBL/GenBank/DDBJ databases">
        <title>Draft genome of actinobacteria isolated from guarana (Paullinia cupana (Mart.) Ducke.</title>
        <authorList>
            <person name="Siqueira K.A."/>
            <person name="Liotti R.G."/>
            <person name="Mendes T.A.O."/>
            <person name="Soares M.A."/>
        </authorList>
    </citation>
    <scope>NUCLEOTIDE SEQUENCE [LARGE SCALE GENOMIC DNA]</scope>
    <source>
        <strain evidence="7 8">193</strain>
    </source>
</reference>
<gene>
    <name evidence="7" type="ORF">CTZ28_24320</name>
</gene>
<dbReference type="AlphaFoldDB" id="A0A3M0I5D2"/>
<keyword evidence="8" id="KW-1185">Reference proteome</keyword>
<dbReference type="InterPro" id="IPR015422">
    <property type="entry name" value="PyrdxlP-dep_Trfase_small"/>
</dbReference>
<evidence type="ECO:0000256" key="5">
    <source>
        <dbReference type="RuleBase" id="RU003693"/>
    </source>
</evidence>
<name>A0A3M0I5D2_9ACTN</name>
<dbReference type="SUPFAM" id="SSF53383">
    <property type="entry name" value="PLP-dependent transferases"/>
    <property type="match status" value="1"/>
</dbReference>
<comment type="similarity">
    <text evidence="5">Belongs to the class-II pyridoxal-phosphate-dependent aminotransferase family.</text>
</comment>
<dbReference type="InterPro" id="IPR015421">
    <property type="entry name" value="PyrdxlP-dep_Trfase_major"/>
</dbReference>
<evidence type="ECO:0000256" key="3">
    <source>
        <dbReference type="ARBA" id="ARBA00022679"/>
    </source>
</evidence>
<dbReference type="InterPro" id="IPR001917">
    <property type="entry name" value="Aminotrans_II_pyridoxalP_BS"/>
</dbReference>
<dbReference type="PANTHER" id="PTHR43643">
    <property type="entry name" value="HISTIDINOL-PHOSPHATE AMINOTRANSFERASE 2"/>
    <property type="match status" value="1"/>
</dbReference>
<dbReference type="Gene3D" id="3.40.640.10">
    <property type="entry name" value="Type I PLP-dependent aspartate aminotransferase-like (Major domain)"/>
    <property type="match status" value="1"/>
</dbReference>
<protein>
    <submittedName>
        <fullName evidence="7">Aminotransferase</fullName>
    </submittedName>
</protein>
<proteinExistence type="inferred from homology"/>
<keyword evidence="4 5" id="KW-0663">Pyridoxal phosphate</keyword>
<evidence type="ECO:0000256" key="1">
    <source>
        <dbReference type="ARBA" id="ARBA00001933"/>
    </source>
</evidence>
<dbReference type="Gene3D" id="3.90.1150.10">
    <property type="entry name" value="Aspartate Aminotransferase, domain 1"/>
    <property type="match status" value="1"/>
</dbReference>
<dbReference type="InterPro" id="IPR050106">
    <property type="entry name" value="HistidinolP_aminotransfase"/>
</dbReference>
<sequence length="354" mass="37618">MPTARPTPRPRIAALPVYSRAAGSASVRWRASSNESTVAPSPAIREAVARAAAHANLYPSLAGDELIAAISERMGVHEDQVVVGGGSLALLQLALTAFTGPGTEVIHAWRSYEAYPILIGIADAQSVPVALDHEYRHDSEAMLAALTPQTSAILICDPNNPTGTTLPPERLRALIDAVPGHVLILLDRAYQEFDQAEPDLAALVCEHPNVIVLRTFSKAYGLAGLRAGYAIGSPEVMQVVRATAPPFGLSAVAEAAALAAWGDREHTRHIVNTVTECREKFRRALGDRGLFTPDSRANFVWLPVGDRAEALQTACVRHGVSVRAFAGEGVRVTVGCPDAEAAVLAAVDEICRPR</sequence>
<evidence type="ECO:0000256" key="2">
    <source>
        <dbReference type="ARBA" id="ARBA00022576"/>
    </source>
</evidence>
<keyword evidence="3 7" id="KW-0808">Transferase</keyword>
<dbReference type="CDD" id="cd00609">
    <property type="entry name" value="AAT_like"/>
    <property type="match status" value="1"/>
</dbReference>
<dbReference type="PROSITE" id="PS00599">
    <property type="entry name" value="AA_TRANSFER_CLASS_2"/>
    <property type="match status" value="1"/>
</dbReference>
<evidence type="ECO:0000313" key="7">
    <source>
        <dbReference type="EMBL" id="RMB83518.1"/>
    </source>
</evidence>
<dbReference type="Proteomes" id="UP000270471">
    <property type="component" value="Unassembled WGS sequence"/>
</dbReference>
<dbReference type="Pfam" id="PF00155">
    <property type="entry name" value="Aminotran_1_2"/>
    <property type="match status" value="1"/>
</dbReference>
<evidence type="ECO:0000313" key="8">
    <source>
        <dbReference type="Proteomes" id="UP000270471"/>
    </source>
</evidence>